<dbReference type="EMBL" id="LT981265">
    <property type="protein sequence ID" value="SPC33881.1"/>
    <property type="molecule type" value="Genomic_DNA"/>
</dbReference>
<evidence type="ECO:0000256" key="1">
    <source>
        <dbReference type="SAM" id="Coils"/>
    </source>
</evidence>
<reference evidence="4" key="1">
    <citation type="submission" date="2018-01" db="EMBL/GenBank/DDBJ databases">
        <authorList>
            <person name="Kerou L M."/>
        </authorList>
    </citation>
    <scope>NUCLEOTIDE SEQUENCE [LARGE SCALE GENOMIC DNA]</scope>
    <source>
        <strain evidence="4">SCU2</strain>
    </source>
</reference>
<accession>A0A2K5AQF0</accession>
<evidence type="ECO:0000313" key="3">
    <source>
        <dbReference type="EMBL" id="SPC33881.1"/>
    </source>
</evidence>
<dbReference type="GeneID" id="41594767"/>
<proteinExistence type="predicted"/>
<dbReference type="Proteomes" id="UP000236248">
    <property type="component" value="Chromosome NCAV"/>
</dbReference>
<evidence type="ECO:0000256" key="2">
    <source>
        <dbReference type="SAM" id="MobiDB-lite"/>
    </source>
</evidence>
<dbReference type="RefSeq" id="WP_103287336.1">
    <property type="nucleotide sequence ID" value="NZ_LT981265.1"/>
</dbReference>
<protein>
    <submittedName>
        <fullName evidence="3">Uncharacterized protein</fullName>
    </submittedName>
</protein>
<evidence type="ECO:0000313" key="4">
    <source>
        <dbReference type="Proteomes" id="UP000236248"/>
    </source>
</evidence>
<organism evidence="3 4">
    <name type="scientific">Candidatus Nitrosocaldus cavascurensis</name>
    <dbReference type="NCBI Taxonomy" id="2058097"/>
    <lineage>
        <taxon>Archaea</taxon>
        <taxon>Nitrososphaerota</taxon>
        <taxon>Nitrososphaeria</taxon>
        <taxon>Candidatus Nitrosocaldales</taxon>
        <taxon>Candidatus Nitrosocaldaceae</taxon>
        <taxon>Candidatus Nitrosocaldus</taxon>
    </lineage>
</organism>
<dbReference type="KEGG" id="ncv:NCAV_0700"/>
<keyword evidence="4" id="KW-1185">Reference proteome</keyword>
<feature type="coiled-coil region" evidence="1">
    <location>
        <begin position="67"/>
        <end position="127"/>
    </location>
</feature>
<name>A0A2K5AQF0_9ARCH</name>
<sequence length="450" mass="50404">MVDESIILKLQIDDSASTQIEKINGHFDKLNDRIKSIDNNVKALGIVTVFKNATDILEKGNNAMLKYEKGLLEIRKKEEELANQKGELQKLQVKLNEAHDPAVLERYRELQNKIKITEEELAIKKKELNSDLINLIQTYMQLGGSTIPLLIANLSRLSGILSVVRGALISTFITNPVGLAIMGITGAVLALNEAFGFLPFKISDALNPMKSLNDVRMDALATEVRRVSTELEDIGKKADEASKKFEELSKNFMNTTGLGDLGKEFERMVGKDITKRLVISKPEVLIEQILDSPEFIRVLTMHKAGIIPERTITSNILELLKRHGLPTGFVDEAKLKIEIMLRERLNSLSEEHNKDITDQVNIYSKLKTEVIDTNTALSKFMNQIIMLRRQLETEIERMRSMPLSIPISSASSSLSNKIQSNPSNPKSPATINNIGSRQIIGQFTSGMYTY</sequence>
<dbReference type="AlphaFoldDB" id="A0A2K5AQF0"/>
<feature type="compositionally biased region" description="Polar residues" evidence="2">
    <location>
        <begin position="424"/>
        <end position="433"/>
    </location>
</feature>
<gene>
    <name evidence="3" type="ORF">NCAV_0700</name>
</gene>
<feature type="region of interest" description="Disordered" evidence="2">
    <location>
        <begin position="414"/>
        <end position="433"/>
    </location>
</feature>
<feature type="compositionally biased region" description="Low complexity" evidence="2">
    <location>
        <begin position="414"/>
        <end position="423"/>
    </location>
</feature>
<keyword evidence="1" id="KW-0175">Coiled coil</keyword>